<evidence type="ECO:0000313" key="2">
    <source>
        <dbReference type="EMBL" id="CBK23693.2"/>
    </source>
</evidence>
<evidence type="ECO:0000313" key="3">
    <source>
        <dbReference type="Proteomes" id="UP000008312"/>
    </source>
</evidence>
<dbReference type="GeneID" id="24922793"/>
<sequence length="200" mass="23307">MSLRNIAAWLSSCFKNIEQIITLLPKYCFSCLLMDTKWNQFTKYLDFINYMLTFTAQPGEEQLHTLSTPEFVAFLSPSIPIYDPLDLSGIGTLYNVHGDVYRGELQMGLPHGSGTLLYHNGCYWKGRWENGKRSGSGEYHYGKDVWQGGVWRNNKRVQWTNLHLKSSIYSNSRGLFDSEKGWFPFVFDREKNLRLFRFVC</sequence>
<protein>
    <recommendedName>
        <fullName evidence="4">MORN repeat-containing protein 5</fullName>
    </recommendedName>
</protein>
<dbReference type="EMBL" id="FN668661">
    <property type="protein sequence ID" value="CBK23693.2"/>
    <property type="molecule type" value="Genomic_DNA"/>
</dbReference>
<reference evidence="2" key="1">
    <citation type="submission" date="2010-02" db="EMBL/GenBank/DDBJ databases">
        <title>Sequencing and annotation of the Blastocystis hominis genome.</title>
        <authorList>
            <person name="Wincker P."/>
        </authorList>
    </citation>
    <scope>NUCLEOTIDE SEQUENCE</scope>
    <source>
        <strain evidence="2">Singapore isolate B</strain>
    </source>
</reference>
<keyword evidence="3" id="KW-1185">Reference proteome</keyword>
<dbReference type="Gene3D" id="2.20.110.10">
    <property type="entry name" value="Histone H3 K4-specific methyltransferase SET7/9 N-terminal domain"/>
    <property type="match status" value="1"/>
</dbReference>
<organism evidence="2">
    <name type="scientific">Blastocystis hominis</name>
    <dbReference type="NCBI Taxonomy" id="12968"/>
    <lineage>
        <taxon>Eukaryota</taxon>
        <taxon>Sar</taxon>
        <taxon>Stramenopiles</taxon>
        <taxon>Bigyra</taxon>
        <taxon>Opalozoa</taxon>
        <taxon>Opalinata</taxon>
        <taxon>Blastocystidae</taxon>
        <taxon>Blastocystis</taxon>
    </lineage>
</organism>
<dbReference type="AlphaFoldDB" id="D8M6E0"/>
<dbReference type="OrthoDB" id="423343at2759"/>
<dbReference type="Proteomes" id="UP000008312">
    <property type="component" value="Unassembled WGS sequence"/>
</dbReference>
<dbReference type="InParanoid" id="D8M6E0"/>
<dbReference type="PANTHER" id="PTHR43215:SF14">
    <property type="entry name" value="RADIAL SPOKE HEAD 1 HOMOLOG"/>
    <property type="match status" value="1"/>
</dbReference>
<dbReference type="SMART" id="SM00698">
    <property type="entry name" value="MORN"/>
    <property type="match status" value="2"/>
</dbReference>
<dbReference type="RefSeq" id="XP_012897741.1">
    <property type="nucleotide sequence ID" value="XM_013042287.1"/>
</dbReference>
<evidence type="ECO:0000256" key="1">
    <source>
        <dbReference type="ARBA" id="ARBA00022737"/>
    </source>
</evidence>
<dbReference type="SUPFAM" id="SSF82185">
    <property type="entry name" value="Histone H3 K4-specific methyltransferase SET7/9 N-terminal domain"/>
    <property type="match status" value="1"/>
</dbReference>
<dbReference type="PANTHER" id="PTHR43215">
    <property type="entry name" value="RADIAL SPOKE HEAD 1 HOMOLOG"/>
    <property type="match status" value="1"/>
</dbReference>
<keyword evidence="1" id="KW-0677">Repeat</keyword>
<dbReference type="Pfam" id="PF02493">
    <property type="entry name" value="MORN"/>
    <property type="match status" value="2"/>
</dbReference>
<evidence type="ECO:0008006" key="4">
    <source>
        <dbReference type="Google" id="ProtNLM"/>
    </source>
</evidence>
<proteinExistence type="predicted"/>
<accession>D8M6E0</accession>
<dbReference type="InterPro" id="IPR003409">
    <property type="entry name" value="MORN"/>
</dbReference>
<name>D8M6E0_BLAHO</name>
<gene>
    <name evidence="2" type="ORF">GSBLH_T00006669001</name>
</gene>